<feature type="compositionally biased region" description="Basic and acidic residues" evidence="1">
    <location>
        <begin position="168"/>
        <end position="177"/>
    </location>
</feature>
<organism evidence="3 4">
    <name type="scientific">Undibacterium seohonense</name>
    <dbReference type="NCBI Taxonomy" id="1344950"/>
    <lineage>
        <taxon>Bacteria</taxon>
        <taxon>Pseudomonadati</taxon>
        <taxon>Pseudomonadota</taxon>
        <taxon>Betaproteobacteria</taxon>
        <taxon>Burkholderiales</taxon>
        <taxon>Oxalobacteraceae</taxon>
        <taxon>Undibacterium</taxon>
    </lineage>
</organism>
<reference evidence="3 4" key="1">
    <citation type="submission" date="2020-08" db="EMBL/GenBank/DDBJ databases">
        <title>Novel species isolated from subtropical streams in China.</title>
        <authorList>
            <person name="Lu H."/>
        </authorList>
    </citation>
    <scope>NUCLEOTIDE SEQUENCE [LARGE SCALE GENOMIC DNA]</scope>
    <source>
        <strain evidence="3 4">KACC 16656</strain>
    </source>
</reference>
<feature type="region of interest" description="Disordered" evidence="1">
    <location>
        <begin position="157"/>
        <end position="189"/>
    </location>
</feature>
<dbReference type="EMBL" id="JACOFW010000007">
    <property type="protein sequence ID" value="MBC3807359.1"/>
    <property type="molecule type" value="Genomic_DNA"/>
</dbReference>
<gene>
    <name evidence="3" type="ORF">H8K52_08380</name>
</gene>
<comment type="caution">
    <text evidence="3">The sequence shown here is derived from an EMBL/GenBank/DDBJ whole genome shotgun (WGS) entry which is preliminary data.</text>
</comment>
<keyword evidence="4" id="KW-1185">Reference proteome</keyword>
<feature type="chain" id="PRO_5045714545" evidence="2">
    <location>
        <begin position="25"/>
        <end position="235"/>
    </location>
</feature>
<keyword evidence="2" id="KW-0732">Signal</keyword>
<feature type="signal peptide" evidence="2">
    <location>
        <begin position="1"/>
        <end position="24"/>
    </location>
</feature>
<evidence type="ECO:0000313" key="4">
    <source>
        <dbReference type="Proteomes" id="UP000648257"/>
    </source>
</evidence>
<evidence type="ECO:0000256" key="2">
    <source>
        <dbReference type="SAM" id="SignalP"/>
    </source>
</evidence>
<proteinExistence type="predicted"/>
<protein>
    <submittedName>
        <fullName evidence="3">DUF4124 domain-containing protein</fullName>
    </submittedName>
</protein>
<evidence type="ECO:0000256" key="1">
    <source>
        <dbReference type="SAM" id="MobiDB-lite"/>
    </source>
</evidence>
<name>A0ABR6X4T8_9BURK</name>
<dbReference type="Proteomes" id="UP000648257">
    <property type="component" value="Unassembled WGS sequence"/>
</dbReference>
<dbReference type="RefSeq" id="WP_186922445.1">
    <property type="nucleotide sequence ID" value="NZ_JACOFW010000007.1"/>
</dbReference>
<accession>A0ABR6X4T8</accession>
<evidence type="ECO:0000313" key="3">
    <source>
        <dbReference type="EMBL" id="MBC3807359.1"/>
    </source>
</evidence>
<sequence length="235" mass="25604">MPKYLKLLMIFNSLCLTLSTTEAAAQTMYRCGSSYQDKPCANGQTSVVVGTQKSAARDQSERVSQIDPACKAKGEEAKKIIWMREGGAQKNDLLAKSNSIEQSQLITEIYAVRGNSNEIRANIEKNCMEQKEVSKRIGALPDAATLQALVTAQQAAQNTEKSNVGQIDAKKSGRDQSIEDVGPPAVKKRLSCPSLKNQLEIVNANLRAGGDVQSRQTLQQQKLDFEKEVAQACGQ</sequence>